<proteinExistence type="predicted"/>
<protein>
    <submittedName>
        <fullName evidence="2">Uncharacterized protein</fullName>
    </submittedName>
</protein>
<keyword evidence="1" id="KW-0175">Coiled coil</keyword>
<comment type="caution">
    <text evidence="2">The sequence shown here is derived from an EMBL/GenBank/DDBJ whole genome shotgun (WGS) entry which is preliminary data.</text>
</comment>
<name>A0AAD7H064_MYCRO</name>
<keyword evidence="3" id="KW-1185">Reference proteome</keyword>
<dbReference type="Proteomes" id="UP001221757">
    <property type="component" value="Unassembled WGS sequence"/>
</dbReference>
<dbReference type="AlphaFoldDB" id="A0AAD7H064"/>
<gene>
    <name evidence="2" type="ORF">B0H17DRAFT_1191397</name>
</gene>
<feature type="coiled-coil region" evidence="1">
    <location>
        <begin position="386"/>
        <end position="428"/>
    </location>
</feature>
<accession>A0AAD7H064</accession>
<dbReference type="EMBL" id="JARKIE010000003">
    <property type="protein sequence ID" value="KAJ7708895.1"/>
    <property type="molecule type" value="Genomic_DNA"/>
</dbReference>
<dbReference type="InterPro" id="IPR035992">
    <property type="entry name" value="Ricin_B-like_lectins"/>
</dbReference>
<reference evidence="2" key="1">
    <citation type="submission" date="2023-03" db="EMBL/GenBank/DDBJ databases">
        <title>Massive genome expansion in bonnet fungi (Mycena s.s.) driven by repeated elements and novel gene families across ecological guilds.</title>
        <authorList>
            <consortium name="Lawrence Berkeley National Laboratory"/>
            <person name="Harder C.B."/>
            <person name="Miyauchi S."/>
            <person name="Viragh M."/>
            <person name="Kuo A."/>
            <person name="Thoen E."/>
            <person name="Andreopoulos B."/>
            <person name="Lu D."/>
            <person name="Skrede I."/>
            <person name="Drula E."/>
            <person name="Henrissat B."/>
            <person name="Morin E."/>
            <person name="Kohler A."/>
            <person name="Barry K."/>
            <person name="LaButti K."/>
            <person name="Morin E."/>
            <person name="Salamov A."/>
            <person name="Lipzen A."/>
            <person name="Mereny Z."/>
            <person name="Hegedus B."/>
            <person name="Baldrian P."/>
            <person name="Stursova M."/>
            <person name="Weitz H."/>
            <person name="Taylor A."/>
            <person name="Grigoriev I.V."/>
            <person name="Nagy L.G."/>
            <person name="Martin F."/>
            <person name="Kauserud H."/>
        </authorList>
    </citation>
    <scope>NUCLEOTIDE SEQUENCE</scope>
    <source>
        <strain evidence="2">CBHHK067</strain>
    </source>
</reference>
<sequence>MALISPYNDAMQLGMGFNSFTQELHDYAVRPVGSREFSSDHSTLPQYKQHLAPEVGLIIQDVAWTAKFVDRISEVTDGLNASALSQIKCDFAPGGAKTSASFVDTNNFLQSDINYFIQVRVTQAPAAPGLTEFNAIPNLTPLNFARLYGDSFVSGFVEGGEFNALISINLTDRSKAKEVKQQLAANIKVTPGDLATIDGETTITVSRRGGGDLLDGTFTGWTLESLKAVMANFPGKVMACPARISAIITKYTSLKAFSEMSIDRLDYTESGLYASTLLDAYMEYKRMWHTIPQDARKVEQGEYALLAKRKIPECAELLLEVKTPPNSLRPYKASIIGLEKARRDCRFEMLKIVDAVTEDPKVACDPTRLQPFLSPTVFRMLLPTVKDVEKERAAQLAAEAVKAQEQRCLDLTCKLEAAESSKQELEDKLHELNPYDGWCPPVALQGPVRFRAYVSGKCMDYDYYDGREGVYAYLLSCSLFDRSSQFEIDRVGSKGFTIRHMETGLYLTTTAINSWVYMDMGKLATTFTFERQVDSDIGTVL</sequence>
<evidence type="ECO:0000256" key="1">
    <source>
        <dbReference type="SAM" id="Coils"/>
    </source>
</evidence>
<dbReference type="SUPFAM" id="SSF50370">
    <property type="entry name" value="Ricin B-like lectins"/>
    <property type="match status" value="1"/>
</dbReference>
<organism evidence="2 3">
    <name type="scientific">Mycena rosella</name>
    <name type="common">Pink bonnet</name>
    <name type="synonym">Agaricus rosellus</name>
    <dbReference type="NCBI Taxonomy" id="1033263"/>
    <lineage>
        <taxon>Eukaryota</taxon>
        <taxon>Fungi</taxon>
        <taxon>Dikarya</taxon>
        <taxon>Basidiomycota</taxon>
        <taxon>Agaricomycotina</taxon>
        <taxon>Agaricomycetes</taxon>
        <taxon>Agaricomycetidae</taxon>
        <taxon>Agaricales</taxon>
        <taxon>Marasmiineae</taxon>
        <taxon>Mycenaceae</taxon>
        <taxon>Mycena</taxon>
    </lineage>
</organism>
<evidence type="ECO:0000313" key="2">
    <source>
        <dbReference type="EMBL" id="KAJ7708895.1"/>
    </source>
</evidence>
<evidence type="ECO:0000313" key="3">
    <source>
        <dbReference type="Proteomes" id="UP001221757"/>
    </source>
</evidence>